<sequence>MVLSRTHYILIMDHAEPDTQTTAEEHGQQLSTLLSALAPIPSHQHPHKRPKLTSQHNSAPSQPPTEAAAQPTFAQALPALQKIIQRPGLLDKIQQIKEDQDQFELRAIDQRNQIQAELDRTIKKLSKTSPADSSNRVKHEAQIEKLKAETKSKLGVLDRSLLSRWDQLKLSQLLALKNLNVPTFDDQSENQLAPDHHNIHQQQLVIDFLIKAVNDRPSE</sequence>
<reference evidence="2" key="1">
    <citation type="submission" date="2022-10" db="EMBL/GenBank/DDBJ databases">
        <title>Puccinia triticina Genome sequencing and assembly.</title>
        <authorList>
            <person name="Li C."/>
        </authorList>
    </citation>
    <scope>NUCLEOTIDE SEQUENCE</scope>
    <source>
        <strain evidence="2">Pt15</strain>
    </source>
</reference>
<gene>
    <name evidence="2" type="ORF">PtA15_3A792</name>
</gene>
<dbReference type="GeneID" id="77808690"/>
<organism evidence="2 3">
    <name type="scientific">Puccinia triticina</name>
    <dbReference type="NCBI Taxonomy" id="208348"/>
    <lineage>
        <taxon>Eukaryota</taxon>
        <taxon>Fungi</taxon>
        <taxon>Dikarya</taxon>
        <taxon>Basidiomycota</taxon>
        <taxon>Pucciniomycotina</taxon>
        <taxon>Pucciniomycetes</taxon>
        <taxon>Pucciniales</taxon>
        <taxon>Pucciniaceae</taxon>
        <taxon>Puccinia</taxon>
    </lineage>
</organism>
<accession>A0ABY7CG12</accession>
<dbReference type="EMBL" id="CP110423">
    <property type="protein sequence ID" value="WAQ83422.1"/>
    <property type="molecule type" value="Genomic_DNA"/>
</dbReference>
<dbReference type="Proteomes" id="UP001164743">
    <property type="component" value="Chromosome 3A"/>
</dbReference>
<evidence type="ECO:0000313" key="3">
    <source>
        <dbReference type="Proteomes" id="UP001164743"/>
    </source>
</evidence>
<evidence type="ECO:0000313" key="2">
    <source>
        <dbReference type="EMBL" id="WAQ83422.1"/>
    </source>
</evidence>
<keyword evidence="3" id="KW-1185">Reference proteome</keyword>
<proteinExistence type="predicted"/>
<dbReference type="RefSeq" id="XP_053018977.1">
    <property type="nucleotide sequence ID" value="XM_053167795.1"/>
</dbReference>
<name>A0ABY7CG12_9BASI</name>
<protein>
    <submittedName>
        <fullName evidence="2">Uncharacterized protein</fullName>
    </submittedName>
</protein>
<feature type="region of interest" description="Disordered" evidence="1">
    <location>
        <begin position="40"/>
        <end position="69"/>
    </location>
</feature>
<evidence type="ECO:0000256" key="1">
    <source>
        <dbReference type="SAM" id="MobiDB-lite"/>
    </source>
</evidence>